<evidence type="ECO:0000256" key="3">
    <source>
        <dbReference type="ARBA" id="ARBA00023285"/>
    </source>
</evidence>
<proteinExistence type="predicted"/>
<dbReference type="Pfam" id="PF06368">
    <property type="entry name" value="Met_asp_mut_E"/>
    <property type="match status" value="1"/>
</dbReference>
<gene>
    <name evidence="4" type="ORF">M4V62_06650</name>
</gene>
<dbReference type="SUPFAM" id="SSF51703">
    <property type="entry name" value="Cobalamin (vitamin B12)-dependent enzymes"/>
    <property type="match status" value="1"/>
</dbReference>
<keyword evidence="5" id="KW-1185">Reference proteome</keyword>
<name>A0ABY4PP53_9ACTN</name>
<dbReference type="InterPro" id="IPR006396">
    <property type="entry name" value="Glu_mut_E"/>
</dbReference>
<dbReference type="Proteomes" id="UP000829992">
    <property type="component" value="Chromosome"/>
</dbReference>
<organism evidence="4 5">
    <name type="scientific">Streptomyces durmitorensis</name>
    <dbReference type="NCBI Taxonomy" id="319947"/>
    <lineage>
        <taxon>Bacteria</taxon>
        <taxon>Bacillati</taxon>
        <taxon>Actinomycetota</taxon>
        <taxon>Actinomycetes</taxon>
        <taxon>Kitasatosporales</taxon>
        <taxon>Streptomycetaceae</taxon>
        <taxon>Streptomyces</taxon>
    </lineage>
</organism>
<evidence type="ECO:0000313" key="4">
    <source>
        <dbReference type="EMBL" id="UQT54798.1"/>
    </source>
</evidence>
<keyword evidence="2" id="KW-0413">Isomerase</keyword>
<sequence length="457" mass="47672">MSVSTSLATGSPGAVRRRSTTPFGAAVAAAAAAGRLVVQPRMGFPDVPSMLTGLRAVTAADATTVGTVTLDSYTRVGDHASAREALDAGSDLNGFPIVAHGPDVTRRMIAQVGGGADFAIQIRHGSPLPLGIVQALLDAGLDATEGGPVSYCLPYSRTPLAEAVTAWADSCELLANQVEGAHLESFGGCMLGQLCPPGLLVAISVLEGIFFKQHGLRSVSLSYAQGTSFAQDVDAIGAMRRLAGEFLGDLQWHVVLYTYMGVFPRTPGGALSLLRDSAVLAAVTGTERMIVKTPAEAHRIPTVADNIQALQEAARAAESAAWLPPDTSGAEAADPAGDNPVYAEARALVHAVLNLDTDIGAALLKAFAKGYLDVPYCLHADNAQRSRSYIAPDGTLQWLSVGSMPIAAATSTRPHQLRADDFLDMLGFVQRRYDDATLEQLPTAGPFTPLSTALAKD</sequence>
<dbReference type="InterPro" id="IPR016176">
    <property type="entry name" value="Cbl-dep_enz_cat"/>
</dbReference>
<keyword evidence="1" id="KW-0846">Cobalamin</keyword>
<keyword evidence="3" id="KW-0170">Cobalt</keyword>
<dbReference type="RefSeq" id="WP_249586289.1">
    <property type="nucleotide sequence ID" value="NZ_BAAAQL010000059.1"/>
</dbReference>
<accession>A0ABY4PP53</accession>
<evidence type="ECO:0000256" key="2">
    <source>
        <dbReference type="ARBA" id="ARBA00023235"/>
    </source>
</evidence>
<protein>
    <submittedName>
        <fullName evidence="4">Methylaspartate mutase</fullName>
    </submittedName>
</protein>
<evidence type="ECO:0000256" key="1">
    <source>
        <dbReference type="ARBA" id="ARBA00022628"/>
    </source>
</evidence>
<evidence type="ECO:0000313" key="5">
    <source>
        <dbReference type="Proteomes" id="UP000829992"/>
    </source>
</evidence>
<reference evidence="4 5" key="1">
    <citation type="submission" date="2022-05" db="EMBL/GenBank/DDBJ databases">
        <authorList>
            <person name="Zhou X."/>
            <person name="Li K."/>
            <person name="Man Y."/>
        </authorList>
    </citation>
    <scope>NUCLEOTIDE SEQUENCE [LARGE SCALE GENOMIC DNA]</scope>
    <source>
        <strain evidence="4 5">MS405</strain>
    </source>
</reference>
<dbReference type="PIRSF" id="PIRSF001495">
    <property type="entry name" value="Met_asp_mut_epsi"/>
    <property type="match status" value="1"/>
</dbReference>
<dbReference type="Gene3D" id="3.20.20.240">
    <property type="entry name" value="Methylmalonyl-CoA mutase"/>
    <property type="match status" value="1"/>
</dbReference>
<dbReference type="EMBL" id="CP097289">
    <property type="protein sequence ID" value="UQT54798.1"/>
    <property type="molecule type" value="Genomic_DNA"/>
</dbReference>